<feature type="chain" id="PRO_5032752515" evidence="5">
    <location>
        <begin position="18"/>
        <end position="276"/>
    </location>
</feature>
<evidence type="ECO:0000256" key="3">
    <source>
        <dbReference type="RuleBase" id="RU004004"/>
    </source>
</evidence>
<dbReference type="Gene3D" id="3.30.1370.120">
    <property type="match status" value="1"/>
</dbReference>
<accession>A0A809RIH9</accession>
<feature type="region of interest" description="Disordered" evidence="4">
    <location>
        <begin position="241"/>
        <end position="262"/>
    </location>
</feature>
<evidence type="ECO:0000256" key="4">
    <source>
        <dbReference type="SAM" id="MobiDB-lite"/>
    </source>
</evidence>
<feature type="signal peptide" evidence="5">
    <location>
        <begin position="1"/>
        <end position="17"/>
    </location>
</feature>
<dbReference type="EMBL" id="AP021881">
    <property type="protein sequence ID" value="BBP01719.1"/>
    <property type="molecule type" value="Genomic_DNA"/>
</dbReference>
<dbReference type="KEGG" id="sniv:SFSGTM_24270"/>
<comment type="subcellular location">
    <subcellularLocation>
        <location evidence="3">Cell outer membrane</location>
    </subcellularLocation>
</comment>
<reference evidence="9" key="1">
    <citation type="submission" date="2019-11" db="EMBL/GenBank/DDBJ databases">
        <title>Isolation and characterization of a novel species in the genus Sulfuriferula.</title>
        <authorList>
            <person name="Mochizuki J."/>
            <person name="Kojima H."/>
            <person name="Fukui M."/>
        </authorList>
    </citation>
    <scope>NUCLEOTIDE SEQUENCE [LARGE SCALE GENOMIC DNA]</scope>
    <source>
        <strain evidence="9">SGTM</strain>
    </source>
</reference>
<dbReference type="InterPro" id="IPR005644">
    <property type="entry name" value="NolW-like"/>
</dbReference>
<proteinExistence type="inferred from homology"/>
<feature type="compositionally biased region" description="Polar residues" evidence="4">
    <location>
        <begin position="242"/>
        <end position="262"/>
    </location>
</feature>
<gene>
    <name evidence="8" type="ORF">SFSGTM_24270</name>
</gene>
<evidence type="ECO:0000256" key="1">
    <source>
        <dbReference type="ARBA" id="ARBA00022729"/>
    </source>
</evidence>
<evidence type="ECO:0000259" key="7">
    <source>
        <dbReference type="Pfam" id="PF03958"/>
    </source>
</evidence>
<dbReference type="AlphaFoldDB" id="A0A809RIH9"/>
<protein>
    <submittedName>
        <fullName evidence="8">Secretin</fullName>
    </submittedName>
</protein>
<keyword evidence="1 5" id="KW-0732">Signal</keyword>
<organism evidence="8 9">
    <name type="scientific">Sulfuriferula nivalis</name>
    <dbReference type="NCBI Taxonomy" id="2675298"/>
    <lineage>
        <taxon>Bacteria</taxon>
        <taxon>Pseudomonadati</taxon>
        <taxon>Pseudomonadota</taxon>
        <taxon>Betaproteobacteria</taxon>
        <taxon>Nitrosomonadales</taxon>
        <taxon>Sulfuricellaceae</taxon>
        <taxon>Sulfuriferula</taxon>
    </lineage>
</organism>
<dbReference type="InterPro" id="IPR038591">
    <property type="entry name" value="NolW-like_sf"/>
</dbReference>
<feature type="domain" description="Type II/III secretion system secretin-like" evidence="6">
    <location>
        <begin position="135"/>
        <end position="251"/>
    </location>
</feature>
<dbReference type="GO" id="GO:0009279">
    <property type="term" value="C:cell outer membrane"/>
    <property type="evidence" value="ECO:0007669"/>
    <property type="project" value="UniProtKB-SubCell"/>
</dbReference>
<dbReference type="GO" id="GO:0009306">
    <property type="term" value="P:protein secretion"/>
    <property type="evidence" value="ECO:0007669"/>
    <property type="project" value="InterPro"/>
</dbReference>
<name>A0A809RIH9_9PROT</name>
<keyword evidence="3" id="KW-0813">Transport</keyword>
<keyword evidence="9" id="KW-1185">Reference proteome</keyword>
<sequence length="276" mass="29755">MKLLLLVLLISVSLAHADEIEVLQLQNRSINEVLPVLQPLLEPGGTLTGMDDQLILRASAKNRAQIKAVLARIDQAPRQLVIYVRQHMDQQQQNRGINVNGRVGVGGVSVTVPNHQRPSARLSDGGVNLDVQNSQHNSQEAADQMVRVIDGGAAYINAGVSVPMVMQSIQYGVNGAIVSTATVYQDLGSGFYATPRLTGERVTLDISPQQTSVQAGQYGNRNVQRLTTTVQTRLGEWVQIGGTDSNNTQSTGQLLGTGSESQQSQRGVWLKVEVAD</sequence>
<dbReference type="Proteomes" id="UP000463939">
    <property type="component" value="Chromosome"/>
</dbReference>
<evidence type="ECO:0000313" key="8">
    <source>
        <dbReference type="EMBL" id="BBP01719.1"/>
    </source>
</evidence>
<dbReference type="Pfam" id="PF00263">
    <property type="entry name" value="Secretin"/>
    <property type="match status" value="1"/>
</dbReference>
<feature type="domain" description="NolW-like" evidence="7">
    <location>
        <begin position="21"/>
        <end position="79"/>
    </location>
</feature>
<evidence type="ECO:0000256" key="2">
    <source>
        <dbReference type="RuleBase" id="RU004003"/>
    </source>
</evidence>
<dbReference type="InterPro" id="IPR004846">
    <property type="entry name" value="T2SS/T3SS_dom"/>
</dbReference>
<evidence type="ECO:0000259" key="6">
    <source>
        <dbReference type="Pfam" id="PF00263"/>
    </source>
</evidence>
<evidence type="ECO:0000256" key="5">
    <source>
        <dbReference type="SAM" id="SignalP"/>
    </source>
</evidence>
<evidence type="ECO:0000313" key="9">
    <source>
        <dbReference type="Proteomes" id="UP000463939"/>
    </source>
</evidence>
<dbReference type="RefSeq" id="WP_162085450.1">
    <property type="nucleotide sequence ID" value="NZ_AP021881.1"/>
</dbReference>
<comment type="similarity">
    <text evidence="2">Belongs to the bacterial secretin family.</text>
</comment>
<dbReference type="Pfam" id="PF03958">
    <property type="entry name" value="Secretin_N"/>
    <property type="match status" value="1"/>
</dbReference>